<evidence type="ECO:0000313" key="3">
    <source>
        <dbReference type="Proteomes" id="UP001292094"/>
    </source>
</evidence>
<dbReference type="EMBL" id="JAWZYT010002745">
    <property type="protein sequence ID" value="KAK4302352.1"/>
    <property type="molecule type" value="Genomic_DNA"/>
</dbReference>
<organism evidence="2 3">
    <name type="scientific">Petrolisthes manimaculis</name>
    <dbReference type="NCBI Taxonomy" id="1843537"/>
    <lineage>
        <taxon>Eukaryota</taxon>
        <taxon>Metazoa</taxon>
        <taxon>Ecdysozoa</taxon>
        <taxon>Arthropoda</taxon>
        <taxon>Crustacea</taxon>
        <taxon>Multicrustacea</taxon>
        <taxon>Malacostraca</taxon>
        <taxon>Eumalacostraca</taxon>
        <taxon>Eucarida</taxon>
        <taxon>Decapoda</taxon>
        <taxon>Pleocyemata</taxon>
        <taxon>Anomura</taxon>
        <taxon>Galatheoidea</taxon>
        <taxon>Porcellanidae</taxon>
        <taxon>Petrolisthes</taxon>
    </lineage>
</organism>
<sequence length="92" mass="10032">MIHACRRNSHHHYHHQQEEQEEVEVGGRRWEEVGEEGCGWEEVGEEGCGWQEVGEKVGDEVVVEGGGDGEGGSMELEHGAILAPWVGVGGRG</sequence>
<name>A0AAE1P7P2_9EUCA</name>
<dbReference type="Proteomes" id="UP001292094">
    <property type="component" value="Unassembled WGS sequence"/>
</dbReference>
<feature type="compositionally biased region" description="Basic residues" evidence="1">
    <location>
        <begin position="1"/>
        <end position="14"/>
    </location>
</feature>
<gene>
    <name evidence="2" type="ORF">Pmani_025556</name>
</gene>
<comment type="caution">
    <text evidence="2">The sequence shown here is derived from an EMBL/GenBank/DDBJ whole genome shotgun (WGS) entry which is preliminary data.</text>
</comment>
<evidence type="ECO:0000256" key="1">
    <source>
        <dbReference type="SAM" id="MobiDB-lite"/>
    </source>
</evidence>
<dbReference type="AlphaFoldDB" id="A0AAE1P7P2"/>
<keyword evidence="3" id="KW-1185">Reference proteome</keyword>
<feature type="region of interest" description="Disordered" evidence="1">
    <location>
        <begin position="1"/>
        <end position="27"/>
    </location>
</feature>
<accession>A0AAE1P7P2</accession>
<proteinExistence type="predicted"/>
<evidence type="ECO:0000313" key="2">
    <source>
        <dbReference type="EMBL" id="KAK4302352.1"/>
    </source>
</evidence>
<protein>
    <submittedName>
        <fullName evidence="2">Uncharacterized protein</fullName>
    </submittedName>
</protein>
<reference evidence="2" key="1">
    <citation type="submission" date="2023-11" db="EMBL/GenBank/DDBJ databases">
        <title>Genome assemblies of two species of porcelain crab, Petrolisthes cinctipes and Petrolisthes manimaculis (Anomura: Porcellanidae).</title>
        <authorList>
            <person name="Angst P."/>
        </authorList>
    </citation>
    <scope>NUCLEOTIDE SEQUENCE</scope>
    <source>
        <strain evidence="2">PB745_02</strain>
        <tissue evidence="2">Gill</tissue>
    </source>
</reference>